<dbReference type="OrthoDB" id="6130531at2759"/>
<evidence type="ECO:0000313" key="3">
    <source>
        <dbReference type="Proteomes" id="UP000639338"/>
    </source>
</evidence>
<sequence>MGYCAHKMTRVRQPLVFATDKPVEETAEQKIENKSDDKSLDTKKDKRGLWDLGYGINTYGAYGINSGIGLTSYSSYSDLPVQNYYPTNTHTVITKEVAVPVEKHIPVAVKVPYAVPVDRPYPVHVPVEVTRHVPYPVDRPYAVRVPYPVPVVKHVAYSSPVVVQKNSGWTPSSPAVSYSSSCVISITSFVFANVQVPCRQYITANIIVDYNQFSMNNSTKQNWGVLKSVKEISRPGAVQDNCEYWLQIDDQRIGEIEPNAFKYLMIDGLEIMRSSYLYINDGSFNGLKMLKFLKIHSTLFTLDNHKVIFKPIENITSLEFGTYSDYNFKIILDSFSLLKNLTIHTVFTDEFDKNTFSNASSSIEYLEFINFNINKIHEKTFSHLTNLIELKFTNSGIEELITGAFDKLDQLKYLTFDVYYPMTFKKNIFNVFKQLEILKIHKCIFKIEPGTFMGLKAKYVALNDNGIEIIKSGTFRGIQTTNLDLSFNPIKEIENDAFVDSNIENLFIWNTSINTTLINKSAWGLLNSTNIILNYKINY</sequence>
<dbReference type="Gene3D" id="3.80.10.10">
    <property type="entry name" value="Ribonuclease Inhibitor"/>
    <property type="match status" value="2"/>
</dbReference>
<dbReference type="PANTHER" id="PTHR24373:SF370">
    <property type="entry name" value="FISH-LIPS, ISOFORM E"/>
    <property type="match status" value="1"/>
</dbReference>
<keyword evidence="3" id="KW-1185">Reference proteome</keyword>
<dbReference type="EMBL" id="JACMRX010000003">
    <property type="protein sequence ID" value="KAF7992395.1"/>
    <property type="molecule type" value="Genomic_DNA"/>
</dbReference>
<protein>
    <submittedName>
        <fullName evidence="2">Uncharacterized protein</fullName>
    </submittedName>
</protein>
<dbReference type="InterPro" id="IPR032675">
    <property type="entry name" value="LRR_dom_sf"/>
</dbReference>
<reference evidence="2 3" key="1">
    <citation type="submission" date="2020-08" db="EMBL/GenBank/DDBJ databases">
        <title>Aphidius gifuensis genome sequencing and assembly.</title>
        <authorList>
            <person name="Du Z."/>
        </authorList>
    </citation>
    <scope>NUCLEOTIDE SEQUENCE [LARGE SCALE GENOMIC DNA]</scope>
    <source>
        <strain evidence="2">YNYX2018</strain>
        <tissue evidence="2">Adults</tissue>
    </source>
</reference>
<organism evidence="2 3">
    <name type="scientific">Aphidius gifuensis</name>
    <name type="common">Parasitoid wasp</name>
    <dbReference type="NCBI Taxonomy" id="684658"/>
    <lineage>
        <taxon>Eukaryota</taxon>
        <taxon>Metazoa</taxon>
        <taxon>Ecdysozoa</taxon>
        <taxon>Arthropoda</taxon>
        <taxon>Hexapoda</taxon>
        <taxon>Insecta</taxon>
        <taxon>Pterygota</taxon>
        <taxon>Neoptera</taxon>
        <taxon>Endopterygota</taxon>
        <taxon>Hymenoptera</taxon>
        <taxon>Apocrita</taxon>
        <taxon>Ichneumonoidea</taxon>
        <taxon>Braconidae</taxon>
        <taxon>Aphidiinae</taxon>
        <taxon>Aphidius</taxon>
    </lineage>
</organism>
<dbReference type="AlphaFoldDB" id="A0A834XUM6"/>
<name>A0A834XUM6_APHGI</name>
<keyword evidence="1" id="KW-0732">Signal</keyword>
<dbReference type="PANTHER" id="PTHR24373">
    <property type="entry name" value="SLIT RELATED LEUCINE-RICH REPEAT NEURONAL PROTEIN"/>
    <property type="match status" value="1"/>
</dbReference>
<accession>A0A834XUM6</accession>
<dbReference type="GO" id="GO:0005615">
    <property type="term" value="C:extracellular space"/>
    <property type="evidence" value="ECO:0007669"/>
    <property type="project" value="TreeGrafter"/>
</dbReference>
<evidence type="ECO:0000313" key="2">
    <source>
        <dbReference type="EMBL" id="KAF7992395.1"/>
    </source>
</evidence>
<dbReference type="GO" id="GO:0031012">
    <property type="term" value="C:extracellular matrix"/>
    <property type="evidence" value="ECO:0007669"/>
    <property type="project" value="TreeGrafter"/>
</dbReference>
<proteinExistence type="predicted"/>
<dbReference type="SUPFAM" id="SSF52058">
    <property type="entry name" value="L domain-like"/>
    <property type="match status" value="1"/>
</dbReference>
<evidence type="ECO:0000256" key="1">
    <source>
        <dbReference type="ARBA" id="ARBA00022729"/>
    </source>
</evidence>
<gene>
    <name evidence="2" type="ORF">HCN44_001720</name>
</gene>
<comment type="caution">
    <text evidence="2">The sequence shown here is derived from an EMBL/GenBank/DDBJ whole genome shotgun (WGS) entry which is preliminary data.</text>
</comment>
<dbReference type="InterPro" id="IPR050328">
    <property type="entry name" value="Dev_Immune_Receptor"/>
</dbReference>
<dbReference type="Proteomes" id="UP000639338">
    <property type="component" value="Unassembled WGS sequence"/>
</dbReference>